<dbReference type="STRING" id="1244108.SAMN05444004_1227"/>
<dbReference type="Gene3D" id="3.40.50.1240">
    <property type="entry name" value="Phosphoglycerate mutase-like"/>
    <property type="match status" value="1"/>
</dbReference>
<evidence type="ECO:0000313" key="2">
    <source>
        <dbReference type="Proteomes" id="UP000198914"/>
    </source>
</evidence>
<dbReference type="OrthoDB" id="34197at2"/>
<dbReference type="AlphaFoldDB" id="A0A1H3U267"/>
<gene>
    <name evidence="1" type="ORF">SAMN05444004_1227</name>
</gene>
<proteinExistence type="predicted"/>
<accession>A0A1H3U267</accession>
<dbReference type="Proteomes" id="UP000198914">
    <property type="component" value="Unassembled WGS sequence"/>
</dbReference>
<dbReference type="InterPro" id="IPR013078">
    <property type="entry name" value="His_Pase_superF_clade-1"/>
</dbReference>
<dbReference type="Pfam" id="PF00300">
    <property type="entry name" value="His_Phos_1"/>
    <property type="match status" value="1"/>
</dbReference>
<protein>
    <submittedName>
        <fullName evidence="1">Broad specificity phosphatase PhoE</fullName>
    </submittedName>
</protein>
<sequence length="191" mass="21029">MANLIFITHPEVSVVPGTDVRQWRLTHAGMARMAVFANHQVVAGVTSVWSSREVKAIDAAAILTARLVVGHQHEIDLGENDRSATGYLPPDEFERTADRFFSEPECSVRGWERAVDAQRRVRDAVDRILADHKGGDVAIVSHGAVGSLLLCCYLENPISRAADQPFQGHYWQASLPAKRVLHGWRSIAPTG</sequence>
<keyword evidence="2" id="KW-1185">Reference proteome</keyword>
<evidence type="ECO:0000313" key="1">
    <source>
        <dbReference type="EMBL" id="SDZ56432.1"/>
    </source>
</evidence>
<dbReference type="EMBL" id="FNPX01000022">
    <property type="protein sequence ID" value="SDZ56432.1"/>
    <property type="molecule type" value="Genomic_DNA"/>
</dbReference>
<name>A0A1H3U267_9RHOB</name>
<dbReference type="InterPro" id="IPR029033">
    <property type="entry name" value="His_PPase_superfam"/>
</dbReference>
<dbReference type="SUPFAM" id="SSF53254">
    <property type="entry name" value="Phosphoglycerate mutase-like"/>
    <property type="match status" value="1"/>
</dbReference>
<organism evidence="1 2">
    <name type="scientific">Jannaschia faecimaris</name>
    <dbReference type="NCBI Taxonomy" id="1244108"/>
    <lineage>
        <taxon>Bacteria</taxon>
        <taxon>Pseudomonadati</taxon>
        <taxon>Pseudomonadota</taxon>
        <taxon>Alphaproteobacteria</taxon>
        <taxon>Rhodobacterales</taxon>
        <taxon>Roseobacteraceae</taxon>
        <taxon>Jannaschia</taxon>
    </lineage>
</organism>
<reference evidence="2" key="1">
    <citation type="submission" date="2016-10" db="EMBL/GenBank/DDBJ databases">
        <authorList>
            <person name="Varghese N."/>
            <person name="Submissions S."/>
        </authorList>
    </citation>
    <scope>NUCLEOTIDE SEQUENCE [LARGE SCALE GENOMIC DNA]</scope>
    <source>
        <strain evidence="2">DSM 100420</strain>
    </source>
</reference>